<reference evidence="1 2" key="1">
    <citation type="submission" date="2021-06" db="EMBL/GenBank/DDBJ databases">
        <authorList>
            <person name="Kallberg Y."/>
            <person name="Tangrot J."/>
            <person name="Rosling A."/>
        </authorList>
    </citation>
    <scope>NUCLEOTIDE SEQUENCE [LARGE SCALE GENOMIC DNA]</scope>
    <source>
        <strain evidence="1 2">120-4 pot B 10/14</strain>
    </source>
</reference>
<accession>A0ABN7VHR4</accession>
<comment type="caution">
    <text evidence="1">The sequence shown here is derived from an EMBL/GenBank/DDBJ whole genome shotgun (WGS) entry which is preliminary data.</text>
</comment>
<evidence type="ECO:0000313" key="1">
    <source>
        <dbReference type="EMBL" id="CAG8774496.1"/>
    </source>
</evidence>
<protein>
    <submittedName>
        <fullName evidence="1">40418_t:CDS:1</fullName>
    </submittedName>
</protein>
<name>A0ABN7VHR4_GIGMA</name>
<dbReference type="Proteomes" id="UP000789901">
    <property type="component" value="Unassembled WGS sequence"/>
</dbReference>
<dbReference type="EMBL" id="CAJVQB010015418">
    <property type="protein sequence ID" value="CAG8774496.1"/>
    <property type="molecule type" value="Genomic_DNA"/>
</dbReference>
<organism evidence="1 2">
    <name type="scientific">Gigaspora margarita</name>
    <dbReference type="NCBI Taxonomy" id="4874"/>
    <lineage>
        <taxon>Eukaryota</taxon>
        <taxon>Fungi</taxon>
        <taxon>Fungi incertae sedis</taxon>
        <taxon>Mucoromycota</taxon>
        <taxon>Glomeromycotina</taxon>
        <taxon>Glomeromycetes</taxon>
        <taxon>Diversisporales</taxon>
        <taxon>Gigasporaceae</taxon>
        <taxon>Gigaspora</taxon>
    </lineage>
</organism>
<keyword evidence="2" id="KW-1185">Reference proteome</keyword>
<sequence>MSNPNSLLIEFAQNVEVIERPPINLLNELRLIFKESTNSFQQIADDFTLESVLGAAMELIKIQKVQLIGIKKQMINVQDQSRT</sequence>
<gene>
    <name evidence="1" type="ORF">GMARGA_LOCUS18909</name>
</gene>
<evidence type="ECO:0000313" key="2">
    <source>
        <dbReference type="Proteomes" id="UP000789901"/>
    </source>
</evidence>
<proteinExistence type="predicted"/>